<dbReference type="InterPro" id="IPR021122">
    <property type="entry name" value="RNA_ligase_dom_REL/Rnl2"/>
</dbReference>
<dbReference type="Pfam" id="PF09414">
    <property type="entry name" value="RNA_ligase"/>
    <property type="match status" value="1"/>
</dbReference>
<reference evidence="3 4" key="1">
    <citation type="submission" date="2016-03" db="EMBL/GenBank/DDBJ databases">
        <title>Characterization of pf16 and phiPMW: Two novel phages infecting Pseudomonas putida PpG1.</title>
        <authorList>
            <person name="Magill D.J."/>
            <person name="Krylov V.N."/>
            <person name="Allen C.C.R."/>
            <person name="McGrath J.W."/>
            <person name="Quinn J.P."/>
            <person name="Kulakov L.A."/>
        </authorList>
    </citation>
    <scope>NUCLEOTIDE SEQUENCE [LARGE SCALE GENOMIC DNA]</scope>
</reference>
<dbReference type="NCBIfam" id="TIGR02306">
    <property type="entry name" value="RNA_lig_DRB0094"/>
    <property type="match status" value="1"/>
</dbReference>
<dbReference type="OrthoDB" id="2887at10239"/>
<keyword evidence="3" id="KW-0436">Ligase</keyword>
<keyword evidence="4" id="KW-1185">Reference proteome</keyword>
<sequence>MSRKLASVVVVDGLSPIEGKDRIEIAIVGGWQVIVQKGLYQVGGSAVFFEIDAMLNTEKFPDTTKWSSKLMHCIDGVTYARVKTLKMGGTISQGYMMPISELHPTLVAESNYPVGMDLTEALGVLKYESHEERERNEGLDKQSRPKTFPDFIPKTDQNRVQNMTALYLKAVENNEEFEVTVKLDGSSLTAWAKPAENLAGVCSRNVGFDIRDRERPFIETLKDFIGQIWKRRLPFAKAKWNRIIPKSDNAFTRMANDSGLVQAIEKDGRAMAIQGEMVGPKIQKNFEGVDKNTFYCYDIYLIDEKRYMHPIERQLFCVEHGINHVPILHVGPLQEPTIPGVISYASGPSGLNGKYREGIVMKSLTNPNFSFKVISNEYLLKAG</sequence>
<proteinExistence type="predicted"/>
<dbReference type="Gene3D" id="3.30.470.30">
    <property type="entry name" value="DNA ligase/mRNA capping enzyme"/>
    <property type="match status" value="1"/>
</dbReference>
<accession>A0A1S5R1K1</accession>
<dbReference type="SUPFAM" id="SSF56091">
    <property type="entry name" value="DNA ligase/mRNA capping enzyme, catalytic domain"/>
    <property type="match status" value="1"/>
</dbReference>
<organism evidence="3 4">
    <name type="scientific">Pseudomonas phage phiPMW</name>
    <dbReference type="NCBI Taxonomy" id="1815582"/>
    <lineage>
        <taxon>Viruses</taxon>
        <taxon>Duplodnaviria</taxon>
        <taxon>Heunggongvirae</taxon>
        <taxon>Uroviricota</taxon>
        <taxon>Caudoviricetes</taxon>
        <taxon>Plaisancevirus</taxon>
        <taxon>Plaisancevirus PMW</taxon>
    </lineage>
</organism>
<dbReference type="GO" id="GO:0016874">
    <property type="term" value="F:ligase activity"/>
    <property type="evidence" value="ECO:0007669"/>
    <property type="project" value="UniProtKB-KW"/>
</dbReference>
<feature type="region of interest" description="Disordered" evidence="1">
    <location>
        <begin position="129"/>
        <end position="154"/>
    </location>
</feature>
<evidence type="ECO:0000313" key="3">
    <source>
        <dbReference type="EMBL" id="ANA49285.1"/>
    </source>
</evidence>
<dbReference type="EMBL" id="KU862660">
    <property type="protein sequence ID" value="ANA49285.1"/>
    <property type="molecule type" value="Genomic_DNA"/>
</dbReference>
<feature type="domain" description="RNA ligase" evidence="2">
    <location>
        <begin position="175"/>
        <end position="374"/>
    </location>
</feature>
<dbReference type="InterPro" id="IPR012646">
    <property type="entry name" value="RNA_ligase_DRB0094"/>
</dbReference>
<protein>
    <submittedName>
        <fullName evidence="3">RNA ligase</fullName>
    </submittedName>
</protein>
<gene>
    <name evidence="3" type="ORF">PMW_160</name>
</gene>
<evidence type="ECO:0000313" key="4">
    <source>
        <dbReference type="Proteomes" id="UP000223738"/>
    </source>
</evidence>
<evidence type="ECO:0000259" key="2">
    <source>
        <dbReference type="Pfam" id="PF09414"/>
    </source>
</evidence>
<name>A0A1S5R1K1_9CAUD</name>
<dbReference type="Proteomes" id="UP000223738">
    <property type="component" value="Segment"/>
</dbReference>
<evidence type="ECO:0000256" key="1">
    <source>
        <dbReference type="SAM" id="MobiDB-lite"/>
    </source>
</evidence>
<dbReference type="Pfam" id="PF21189">
    <property type="entry name" value="PHA02142"/>
    <property type="match status" value="1"/>
</dbReference>
<feature type="compositionally biased region" description="Basic and acidic residues" evidence="1">
    <location>
        <begin position="129"/>
        <end position="143"/>
    </location>
</feature>